<name>A0A8T0NV26_PANVG</name>
<organism evidence="1 2">
    <name type="scientific">Panicum virgatum</name>
    <name type="common">Blackwell switchgrass</name>
    <dbReference type="NCBI Taxonomy" id="38727"/>
    <lineage>
        <taxon>Eukaryota</taxon>
        <taxon>Viridiplantae</taxon>
        <taxon>Streptophyta</taxon>
        <taxon>Embryophyta</taxon>
        <taxon>Tracheophyta</taxon>
        <taxon>Spermatophyta</taxon>
        <taxon>Magnoliopsida</taxon>
        <taxon>Liliopsida</taxon>
        <taxon>Poales</taxon>
        <taxon>Poaceae</taxon>
        <taxon>PACMAD clade</taxon>
        <taxon>Panicoideae</taxon>
        <taxon>Panicodae</taxon>
        <taxon>Paniceae</taxon>
        <taxon>Panicinae</taxon>
        <taxon>Panicum</taxon>
        <taxon>Panicum sect. Hiantes</taxon>
    </lineage>
</organism>
<proteinExistence type="predicted"/>
<evidence type="ECO:0000313" key="2">
    <source>
        <dbReference type="Proteomes" id="UP000823388"/>
    </source>
</evidence>
<reference evidence="1 2" key="1">
    <citation type="submission" date="2020-05" db="EMBL/GenBank/DDBJ databases">
        <title>WGS assembly of Panicum virgatum.</title>
        <authorList>
            <person name="Lovell J.T."/>
            <person name="Jenkins J."/>
            <person name="Shu S."/>
            <person name="Juenger T.E."/>
            <person name="Schmutz J."/>
        </authorList>
    </citation>
    <scope>NUCLEOTIDE SEQUENCE [LARGE SCALE GENOMIC DNA]</scope>
    <source>
        <strain evidence="2">cv. AP13</strain>
    </source>
</reference>
<dbReference type="EMBL" id="CM029053">
    <property type="protein sequence ID" value="KAG2552355.1"/>
    <property type="molecule type" value="Genomic_DNA"/>
</dbReference>
<gene>
    <name evidence="1" type="ORF">PVAP13_9KG426933</name>
</gene>
<sequence>MAQHWIPLTIFIWGERMHLGGFPWLGIHNVAATTRGRYLALGTGQLPFGMNTAIISIDSPLRHTRCITIKPNFSDSPVEHNREIMCSNETQNYS</sequence>
<protein>
    <submittedName>
        <fullName evidence="1">Uncharacterized protein</fullName>
    </submittedName>
</protein>
<accession>A0A8T0NV26</accession>
<comment type="caution">
    <text evidence="1">The sequence shown here is derived from an EMBL/GenBank/DDBJ whole genome shotgun (WGS) entry which is preliminary data.</text>
</comment>
<keyword evidence="2" id="KW-1185">Reference proteome</keyword>
<dbReference type="Proteomes" id="UP000823388">
    <property type="component" value="Chromosome 9K"/>
</dbReference>
<dbReference type="AlphaFoldDB" id="A0A8T0NV26"/>
<evidence type="ECO:0000313" key="1">
    <source>
        <dbReference type="EMBL" id="KAG2552355.1"/>
    </source>
</evidence>